<dbReference type="EMBL" id="JGVH01000043">
    <property type="protein sequence ID" value="KER02629.1"/>
    <property type="molecule type" value="Genomic_DNA"/>
</dbReference>
<sequence length="41" mass="4802">MYHPQKFGKQKLKKLSELKDHAFPLPACPVPKKDREPITKQ</sequence>
<reference evidence="1 2" key="1">
    <citation type="submission" date="2014-03" db="EMBL/GenBank/DDBJ databases">
        <title>Draft Genome of Photorhabdus temperata Meg1.</title>
        <authorList>
            <person name="Hurst S.G.IV."/>
            <person name="Morris K."/>
            <person name="Thomas K."/>
            <person name="Tisa L.S."/>
        </authorList>
    </citation>
    <scope>NUCLEOTIDE SEQUENCE [LARGE SCALE GENOMIC DNA]</scope>
    <source>
        <strain evidence="1 2">Meg1</strain>
    </source>
</reference>
<organism evidence="1 2">
    <name type="scientific">Photorhabdus temperata subsp. temperata Meg1</name>
    <dbReference type="NCBI Taxonomy" id="1393735"/>
    <lineage>
        <taxon>Bacteria</taxon>
        <taxon>Pseudomonadati</taxon>
        <taxon>Pseudomonadota</taxon>
        <taxon>Gammaproteobacteria</taxon>
        <taxon>Enterobacterales</taxon>
        <taxon>Morganellaceae</taxon>
        <taxon>Photorhabdus</taxon>
    </lineage>
</organism>
<comment type="caution">
    <text evidence="1">The sequence shown here is derived from an EMBL/GenBank/DDBJ whole genome shotgun (WGS) entry which is preliminary data.</text>
</comment>
<evidence type="ECO:0000313" key="2">
    <source>
        <dbReference type="Proteomes" id="UP000028002"/>
    </source>
</evidence>
<evidence type="ECO:0000313" key="1">
    <source>
        <dbReference type="EMBL" id="KER02629.1"/>
    </source>
</evidence>
<accession>A0A081RVC6</accession>
<gene>
    <name evidence="1" type="ORF">MEG1DRAFT_02667</name>
</gene>
<proteinExistence type="predicted"/>
<protein>
    <submittedName>
        <fullName evidence="1">Uncharacterized protein</fullName>
    </submittedName>
</protein>
<dbReference type="Proteomes" id="UP000028002">
    <property type="component" value="Unassembled WGS sequence"/>
</dbReference>
<dbReference type="AlphaFoldDB" id="A0A081RVC6"/>
<name>A0A081RVC6_PHOTE</name>